<organism evidence="1 2">
    <name type="scientific">Gonapodya prolifera (strain JEL478)</name>
    <name type="common">Monoblepharis prolifera</name>
    <dbReference type="NCBI Taxonomy" id="1344416"/>
    <lineage>
        <taxon>Eukaryota</taxon>
        <taxon>Fungi</taxon>
        <taxon>Fungi incertae sedis</taxon>
        <taxon>Chytridiomycota</taxon>
        <taxon>Chytridiomycota incertae sedis</taxon>
        <taxon>Monoblepharidomycetes</taxon>
        <taxon>Monoblepharidales</taxon>
        <taxon>Gonapodyaceae</taxon>
        <taxon>Gonapodya</taxon>
    </lineage>
</organism>
<accession>A0A139ARI6</accession>
<evidence type="ECO:0000313" key="2">
    <source>
        <dbReference type="Proteomes" id="UP000070544"/>
    </source>
</evidence>
<dbReference type="EMBL" id="KQ965738">
    <property type="protein sequence ID" value="KXS19370.1"/>
    <property type="molecule type" value="Genomic_DNA"/>
</dbReference>
<dbReference type="AlphaFoldDB" id="A0A139ARI6"/>
<dbReference type="Proteomes" id="UP000070544">
    <property type="component" value="Unassembled WGS sequence"/>
</dbReference>
<reference evidence="1 2" key="1">
    <citation type="journal article" date="2015" name="Genome Biol. Evol.">
        <title>Phylogenomic analyses indicate that early fungi evolved digesting cell walls of algal ancestors of land plants.</title>
        <authorList>
            <person name="Chang Y."/>
            <person name="Wang S."/>
            <person name="Sekimoto S."/>
            <person name="Aerts A.L."/>
            <person name="Choi C."/>
            <person name="Clum A."/>
            <person name="LaButti K.M."/>
            <person name="Lindquist E.A."/>
            <person name="Yee Ngan C."/>
            <person name="Ohm R.A."/>
            <person name="Salamov A.A."/>
            <person name="Grigoriev I.V."/>
            <person name="Spatafora J.W."/>
            <person name="Berbee M.L."/>
        </authorList>
    </citation>
    <scope>NUCLEOTIDE SEQUENCE [LARGE SCALE GENOMIC DNA]</scope>
    <source>
        <strain evidence="1 2">JEL478</strain>
    </source>
</reference>
<proteinExistence type="predicted"/>
<gene>
    <name evidence="1" type="ORF">M427DRAFT_448761</name>
</gene>
<sequence length="162" mass="18752">MCFLPCPENLLSPSFHLFFLFPPGHRGWIDIIVQYSFPDLPRIPVLIVNHHLDIFVRLHSDSRMGRTRLENGKPASCCRTDCVCGSRMGRTRLNNVKRASCCRTDCVFGPFGVRRLPSLARIQFHLISSARCHRLDMDLNAWKLGYIWVYNNYRLAVGDSWQ</sequence>
<protein>
    <submittedName>
        <fullName evidence="1">Uncharacterized protein</fullName>
    </submittedName>
</protein>
<keyword evidence="2" id="KW-1185">Reference proteome</keyword>
<evidence type="ECO:0000313" key="1">
    <source>
        <dbReference type="EMBL" id="KXS19370.1"/>
    </source>
</evidence>
<name>A0A139ARI6_GONPJ</name>